<dbReference type="EMBL" id="JAGZEE010000010">
    <property type="protein sequence ID" value="MBS5410754.1"/>
    <property type="molecule type" value="Genomic_DNA"/>
</dbReference>
<proteinExistence type="predicted"/>
<dbReference type="Pfam" id="PF12728">
    <property type="entry name" value="HTH_17"/>
    <property type="match status" value="1"/>
</dbReference>
<evidence type="ECO:0000313" key="3">
    <source>
        <dbReference type="Proteomes" id="UP000782901"/>
    </source>
</evidence>
<evidence type="ECO:0000259" key="1">
    <source>
        <dbReference type="Pfam" id="PF12728"/>
    </source>
</evidence>
<reference evidence="2" key="1">
    <citation type="submission" date="2021-02" db="EMBL/GenBank/DDBJ databases">
        <title>Infant gut strain persistence is associated with maternal origin, phylogeny, and functional potential including surface adhesion and iron acquisition.</title>
        <authorList>
            <person name="Lou Y.C."/>
        </authorList>
    </citation>
    <scope>NUCLEOTIDE SEQUENCE</scope>
    <source>
        <strain evidence="2">L3_082_243G1_dasL3_082_243G1_maxbin2.maxbin.015s ta_sub</strain>
    </source>
</reference>
<dbReference type="InterPro" id="IPR041657">
    <property type="entry name" value="HTH_17"/>
</dbReference>
<dbReference type="Proteomes" id="UP000782901">
    <property type="component" value="Unassembled WGS sequence"/>
</dbReference>
<dbReference type="AlphaFoldDB" id="A0A943HP45"/>
<accession>A0A943HP45</accession>
<sequence length="115" mass="13419">MEQSNYNSECACNSNIANALSPFLMPLIDAIADRVAERLMLSNKDKEPRYYTREETAERLHITLPTLARITREGFLPVKRLGRKYLYEAKDIDKAVSENKEFKWRRKKPENPMGL</sequence>
<dbReference type="InterPro" id="IPR009061">
    <property type="entry name" value="DNA-bd_dom_put_sf"/>
</dbReference>
<dbReference type="SUPFAM" id="SSF46955">
    <property type="entry name" value="Putative DNA-binding domain"/>
    <property type="match status" value="1"/>
</dbReference>
<gene>
    <name evidence="2" type="ORF">KHY35_08570</name>
</gene>
<feature type="domain" description="Helix-turn-helix" evidence="1">
    <location>
        <begin position="50"/>
        <end position="98"/>
    </location>
</feature>
<comment type="caution">
    <text evidence="2">The sequence shown here is derived from an EMBL/GenBank/DDBJ whole genome shotgun (WGS) entry which is preliminary data.</text>
</comment>
<organism evidence="2 3">
    <name type="scientific">Bacteroides thetaiotaomicron</name>
    <dbReference type="NCBI Taxonomy" id="818"/>
    <lineage>
        <taxon>Bacteria</taxon>
        <taxon>Pseudomonadati</taxon>
        <taxon>Bacteroidota</taxon>
        <taxon>Bacteroidia</taxon>
        <taxon>Bacteroidales</taxon>
        <taxon>Bacteroidaceae</taxon>
        <taxon>Bacteroides</taxon>
    </lineage>
</organism>
<name>A0A943HP45_BACT4</name>
<evidence type="ECO:0000313" key="2">
    <source>
        <dbReference type="EMBL" id="MBS5410754.1"/>
    </source>
</evidence>
<protein>
    <submittedName>
        <fullName evidence="2">Helix-turn-helix domain-containing protein</fullName>
    </submittedName>
</protein>